<sequence>MKALCLNLVLSMTLLILTACTTIEVKESHFIKPDQGIDLTTLQNINNTANLNPIEITAFDGIKLRGTLITVANAKATIVYFGGNQFRVDIAAKQPLEALLPLQTNIVMFDHRGYGKSDGSPTVSNLKQDALSIFDYVKQNPRINNKPIILHGHSLGSVIAGYVTTKRNIDGLVLEGSITNIQEMTDTRVPWYAKPFITINYSDGLLEFDNLKIVKQYKSPLLIITGENDTQTPISLAKSLFKHAASSQKQLYIASGKHHGDTLNGTELKPHYEVLLTQLTSSSL</sequence>
<evidence type="ECO:0000313" key="4">
    <source>
        <dbReference type="Proteomes" id="UP000317938"/>
    </source>
</evidence>
<feature type="signal peptide" evidence="1">
    <location>
        <begin position="1"/>
        <end position="21"/>
    </location>
</feature>
<dbReference type="SUPFAM" id="SSF53474">
    <property type="entry name" value="alpha/beta-Hydrolases"/>
    <property type="match status" value="1"/>
</dbReference>
<dbReference type="InterPro" id="IPR022742">
    <property type="entry name" value="Hydrolase_4"/>
</dbReference>
<evidence type="ECO:0000313" key="3">
    <source>
        <dbReference type="EMBL" id="TVU81233.1"/>
    </source>
</evidence>
<keyword evidence="4" id="KW-1185">Reference proteome</keyword>
<dbReference type="Proteomes" id="UP000317938">
    <property type="component" value="Unassembled WGS sequence"/>
</dbReference>
<evidence type="ECO:0000259" key="2">
    <source>
        <dbReference type="Pfam" id="PF12146"/>
    </source>
</evidence>
<dbReference type="EMBL" id="VNFF01000018">
    <property type="protein sequence ID" value="TVU81233.1"/>
    <property type="molecule type" value="Genomic_DNA"/>
</dbReference>
<gene>
    <name evidence="3" type="ORF">FQP85_16995</name>
</gene>
<dbReference type="RefSeq" id="WP_145240820.1">
    <property type="nucleotide sequence ID" value="NZ_VNFF01000018.1"/>
</dbReference>
<dbReference type="Gene3D" id="3.40.50.1820">
    <property type="entry name" value="alpha/beta hydrolase"/>
    <property type="match status" value="1"/>
</dbReference>
<dbReference type="Pfam" id="PF12146">
    <property type="entry name" value="Hydrolase_4"/>
    <property type="match status" value="1"/>
</dbReference>
<dbReference type="InterPro" id="IPR029058">
    <property type="entry name" value="AB_hydrolase_fold"/>
</dbReference>
<dbReference type="PANTHER" id="PTHR12277">
    <property type="entry name" value="ALPHA/BETA HYDROLASE DOMAIN-CONTAINING PROTEIN"/>
    <property type="match status" value="1"/>
</dbReference>
<reference evidence="3 4" key="1">
    <citation type="submission" date="2019-07" db="EMBL/GenBank/DDBJ databases">
        <title>Diversity of Bacteria from Kongsfjorden, Arctic.</title>
        <authorList>
            <person name="Yu Y."/>
        </authorList>
    </citation>
    <scope>NUCLEOTIDE SEQUENCE [LARGE SCALE GENOMIC DNA]</scope>
    <source>
        <strain evidence="3 4">SM1927</strain>
    </source>
</reference>
<feature type="chain" id="PRO_5045582161" evidence="1">
    <location>
        <begin position="22"/>
        <end position="284"/>
    </location>
</feature>
<accession>A0ABY3FAF4</accession>
<dbReference type="PANTHER" id="PTHR12277:SF81">
    <property type="entry name" value="PROTEIN ABHD13"/>
    <property type="match status" value="1"/>
</dbReference>
<organism evidence="3 4">
    <name type="scientific">Pseudoalteromonas neustonica</name>
    <dbReference type="NCBI Taxonomy" id="1840331"/>
    <lineage>
        <taxon>Bacteria</taxon>
        <taxon>Pseudomonadati</taxon>
        <taxon>Pseudomonadota</taxon>
        <taxon>Gammaproteobacteria</taxon>
        <taxon>Alteromonadales</taxon>
        <taxon>Pseudoalteromonadaceae</taxon>
        <taxon>Pseudoalteromonas</taxon>
    </lineage>
</organism>
<protein>
    <submittedName>
        <fullName evidence="3">Lysophospholipase</fullName>
    </submittedName>
</protein>
<feature type="domain" description="Serine aminopeptidase S33" evidence="2">
    <location>
        <begin position="97"/>
        <end position="192"/>
    </location>
</feature>
<keyword evidence="1" id="KW-0732">Signal</keyword>
<name>A0ABY3FAF4_9GAMM</name>
<proteinExistence type="predicted"/>
<comment type="caution">
    <text evidence="3">The sequence shown here is derived from an EMBL/GenBank/DDBJ whole genome shotgun (WGS) entry which is preliminary data.</text>
</comment>
<evidence type="ECO:0000256" key="1">
    <source>
        <dbReference type="SAM" id="SignalP"/>
    </source>
</evidence>
<dbReference type="PROSITE" id="PS51257">
    <property type="entry name" value="PROKAR_LIPOPROTEIN"/>
    <property type="match status" value="1"/>
</dbReference>